<evidence type="ECO:0000256" key="1">
    <source>
        <dbReference type="SAM" id="Phobius"/>
    </source>
</evidence>
<sequence>MLAAAKYIGAGLFLNKYIKEMGIITIFSSIYVTAFIIYFLYTHLFDLYLIENNYLLLTISGGLIVSSQSDKPKLKRLTKEEQKQYIIPDNLQQILVGLLLGDLWADKRGENTRFRFKQGICHEAYLLHLYELFKDYCPQTPKTQISLPHKKTGNIYKTILFYTYSLPCFS</sequence>
<proteinExistence type="predicted"/>
<keyword evidence="3" id="KW-0255">Endonuclease</keyword>
<evidence type="ECO:0000259" key="2">
    <source>
        <dbReference type="Pfam" id="PF03161"/>
    </source>
</evidence>
<keyword evidence="1" id="KW-1133">Transmembrane helix</keyword>
<name>A0A8E8L7P8_9AGAM</name>
<keyword evidence="3" id="KW-0496">Mitochondrion</keyword>
<accession>A0A8E8L7P8</accession>
<organism evidence="3">
    <name type="scientific">Rhizoctonia solani</name>
    <dbReference type="NCBI Taxonomy" id="456999"/>
    <lineage>
        <taxon>Eukaryota</taxon>
        <taxon>Fungi</taxon>
        <taxon>Dikarya</taxon>
        <taxon>Basidiomycota</taxon>
        <taxon>Agaricomycotina</taxon>
        <taxon>Agaricomycetes</taxon>
        <taxon>Cantharellales</taxon>
        <taxon>Ceratobasidiaceae</taxon>
        <taxon>Rhizoctonia</taxon>
    </lineage>
</organism>
<feature type="transmembrane region" description="Helical" evidence="1">
    <location>
        <begin position="21"/>
        <end position="41"/>
    </location>
</feature>
<dbReference type="InterPro" id="IPR004860">
    <property type="entry name" value="LAGLIDADG_dom"/>
</dbReference>
<evidence type="ECO:0000313" key="3">
    <source>
        <dbReference type="EMBL" id="QWC53675.1"/>
    </source>
</evidence>
<dbReference type="GO" id="GO:0004519">
    <property type="term" value="F:endonuclease activity"/>
    <property type="evidence" value="ECO:0007669"/>
    <property type="project" value="UniProtKB-KW"/>
</dbReference>
<dbReference type="EMBL" id="MW995474">
    <property type="protein sequence ID" value="QWC53675.1"/>
    <property type="molecule type" value="Genomic_DNA"/>
</dbReference>
<feature type="domain" description="Homing endonuclease LAGLIDADG" evidence="2">
    <location>
        <begin position="93"/>
        <end position="169"/>
    </location>
</feature>
<keyword evidence="1" id="KW-0472">Membrane</keyword>
<reference evidence="3" key="1">
    <citation type="submission" date="2021-04" db="EMBL/GenBank/DDBJ databases">
        <title>Mitogenome analysis reveals the evolution and host adaptation in Rhizoctonia solani.</title>
        <authorList>
            <person name="Zheng A."/>
            <person name="Lin R."/>
            <person name="Xia Y."/>
            <person name="Zhang D."/>
            <person name="Xiang X."/>
            <person name="Niu X."/>
            <person name="Liu Y."/>
            <person name="Jiang L."/>
            <person name="Wang X."/>
        </authorList>
    </citation>
    <scope>NUCLEOTIDE SEQUENCE</scope>
    <source>
        <strain evidence="3">AG1-IA</strain>
    </source>
</reference>
<keyword evidence="1" id="KW-0812">Transmembrane</keyword>
<protein>
    <submittedName>
        <fullName evidence="3">LAGLIDADG homing endonuclease</fullName>
    </submittedName>
</protein>
<dbReference type="AlphaFoldDB" id="A0A8E8L7P8"/>
<keyword evidence="3" id="KW-0378">Hydrolase</keyword>
<keyword evidence="3" id="KW-0540">Nuclease</keyword>
<dbReference type="Pfam" id="PF03161">
    <property type="entry name" value="LAGLIDADG_2"/>
    <property type="match status" value="1"/>
</dbReference>
<geneLocation type="mitochondrion" evidence="3"/>
<gene>
    <name evidence="3" type="primary">mag27</name>
</gene>